<protein>
    <recommendedName>
        <fullName evidence="4">DUF1876 domain-containing protein</fullName>
    </recommendedName>
</protein>
<dbReference type="EMBL" id="BAABAQ010000001">
    <property type="protein sequence ID" value="GAA4182290.1"/>
    <property type="molecule type" value="Genomic_DNA"/>
</dbReference>
<evidence type="ECO:0000256" key="1">
    <source>
        <dbReference type="SAM" id="MobiDB-lite"/>
    </source>
</evidence>
<sequence length="108" mass="11501">MSEHKPYTYVTASIHEGVTRFNVSFYTSDMSAKALGGDGGRPFLTLSSAEAQMTVTTTGGGPVTEQDVTLAREIFTASARYLASCERLHAEQPTNLTNQTTPPGEVAA</sequence>
<proteinExistence type="predicted"/>
<comment type="caution">
    <text evidence="2">The sequence shown here is derived from an EMBL/GenBank/DDBJ whole genome shotgun (WGS) entry which is preliminary data.</text>
</comment>
<dbReference type="RefSeq" id="WP_344915014.1">
    <property type="nucleotide sequence ID" value="NZ_BAABAQ010000001.1"/>
</dbReference>
<evidence type="ECO:0008006" key="4">
    <source>
        <dbReference type="Google" id="ProtNLM"/>
    </source>
</evidence>
<evidence type="ECO:0000313" key="3">
    <source>
        <dbReference type="Proteomes" id="UP001501251"/>
    </source>
</evidence>
<accession>A0ABP8ADQ0</accession>
<gene>
    <name evidence="2" type="ORF">GCM10022252_07990</name>
</gene>
<feature type="region of interest" description="Disordered" evidence="1">
    <location>
        <begin position="88"/>
        <end position="108"/>
    </location>
</feature>
<organism evidence="2 3">
    <name type="scientific">Streptosporangium oxazolinicum</name>
    <dbReference type="NCBI Taxonomy" id="909287"/>
    <lineage>
        <taxon>Bacteria</taxon>
        <taxon>Bacillati</taxon>
        <taxon>Actinomycetota</taxon>
        <taxon>Actinomycetes</taxon>
        <taxon>Streptosporangiales</taxon>
        <taxon>Streptosporangiaceae</taxon>
        <taxon>Streptosporangium</taxon>
    </lineage>
</organism>
<feature type="compositionally biased region" description="Low complexity" evidence="1">
    <location>
        <begin position="92"/>
        <end position="108"/>
    </location>
</feature>
<reference evidence="3" key="1">
    <citation type="journal article" date="2019" name="Int. J. Syst. Evol. Microbiol.">
        <title>The Global Catalogue of Microorganisms (GCM) 10K type strain sequencing project: providing services to taxonomists for standard genome sequencing and annotation.</title>
        <authorList>
            <consortium name="The Broad Institute Genomics Platform"/>
            <consortium name="The Broad Institute Genome Sequencing Center for Infectious Disease"/>
            <person name="Wu L."/>
            <person name="Ma J."/>
        </authorList>
    </citation>
    <scope>NUCLEOTIDE SEQUENCE [LARGE SCALE GENOMIC DNA]</scope>
    <source>
        <strain evidence="3">JCM 17388</strain>
    </source>
</reference>
<keyword evidence="3" id="KW-1185">Reference proteome</keyword>
<evidence type="ECO:0000313" key="2">
    <source>
        <dbReference type="EMBL" id="GAA4182290.1"/>
    </source>
</evidence>
<dbReference type="Proteomes" id="UP001501251">
    <property type="component" value="Unassembled WGS sequence"/>
</dbReference>
<name>A0ABP8ADQ0_9ACTN</name>